<feature type="region of interest" description="Disordered" evidence="1">
    <location>
        <begin position="79"/>
        <end position="120"/>
    </location>
</feature>
<evidence type="ECO:0000313" key="2">
    <source>
        <dbReference type="EMBL" id="PNX96759.1"/>
    </source>
</evidence>
<feature type="compositionally biased region" description="Polar residues" evidence="1">
    <location>
        <begin position="107"/>
        <end position="117"/>
    </location>
</feature>
<feature type="compositionally biased region" description="Acidic residues" evidence="1">
    <location>
        <begin position="83"/>
        <end position="94"/>
    </location>
</feature>
<dbReference type="ExpressionAtlas" id="A0A2K3N197">
    <property type="expression patterns" value="baseline"/>
</dbReference>
<gene>
    <name evidence="2" type="ORF">L195_g019972</name>
</gene>
<reference evidence="2 3" key="2">
    <citation type="journal article" date="2017" name="Front. Plant Sci.">
        <title>Gene Classification and Mining of Molecular Markers Useful in Red Clover (Trifolium pratense) Breeding.</title>
        <authorList>
            <person name="Istvanek J."/>
            <person name="Dluhosova J."/>
            <person name="Dluhos P."/>
            <person name="Patkova L."/>
            <person name="Nedelnik J."/>
            <person name="Repkova J."/>
        </authorList>
    </citation>
    <scope>NUCLEOTIDE SEQUENCE [LARGE SCALE GENOMIC DNA]</scope>
    <source>
        <strain evidence="3">cv. Tatra</strain>
        <tissue evidence="2">Young leaves</tissue>
    </source>
</reference>
<protein>
    <submittedName>
        <fullName evidence="2">Uncharacterized protein</fullName>
    </submittedName>
</protein>
<evidence type="ECO:0000256" key="1">
    <source>
        <dbReference type="SAM" id="MobiDB-lite"/>
    </source>
</evidence>
<name>A0A2K3N197_TRIPR</name>
<dbReference type="Proteomes" id="UP000236291">
    <property type="component" value="Unassembled WGS sequence"/>
</dbReference>
<accession>A0A2K3N197</accession>
<dbReference type="AlphaFoldDB" id="A0A2K3N197"/>
<comment type="caution">
    <text evidence="2">The sequence shown here is derived from an EMBL/GenBank/DDBJ whole genome shotgun (WGS) entry which is preliminary data.</text>
</comment>
<reference evidence="2 3" key="1">
    <citation type="journal article" date="2014" name="Am. J. Bot.">
        <title>Genome assembly and annotation for red clover (Trifolium pratense; Fabaceae).</title>
        <authorList>
            <person name="Istvanek J."/>
            <person name="Jaros M."/>
            <person name="Krenek A."/>
            <person name="Repkova J."/>
        </authorList>
    </citation>
    <scope>NUCLEOTIDE SEQUENCE [LARGE SCALE GENOMIC DNA]</scope>
    <source>
        <strain evidence="3">cv. Tatra</strain>
        <tissue evidence="2">Young leaves</tissue>
    </source>
</reference>
<organism evidence="2 3">
    <name type="scientific">Trifolium pratense</name>
    <name type="common">Red clover</name>
    <dbReference type="NCBI Taxonomy" id="57577"/>
    <lineage>
        <taxon>Eukaryota</taxon>
        <taxon>Viridiplantae</taxon>
        <taxon>Streptophyta</taxon>
        <taxon>Embryophyta</taxon>
        <taxon>Tracheophyta</taxon>
        <taxon>Spermatophyta</taxon>
        <taxon>Magnoliopsida</taxon>
        <taxon>eudicotyledons</taxon>
        <taxon>Gunneridae</taxon>
        <taxon>Pentapetalae</taxon>
        <taxon>rosids</taxon>
        <taxon>fabids</taxon>
        <taxon>Fabales</taxon>
        <taxon>Fabaceae</taxon>
        <taxon>Papilionoideae</taxon>
        <taxon>50 kb inversion clade</taxon>
        <taxon>NPAAA clade</taxon>
        <taxon>Hologalegina</taxon>
        <taxon>IRL clade</taxon>
        <taxon>Trifolieae</taxon>
        <taxon>Trifolium</taxon>
    </lineage>
</organism>
<feature type="compositionally biased region" description="Low complexity" evidence="1">
    <location>
        <begin position="188"/>
        <end position="197"/>
    </location>
</feature>
<evidence type="ECO:0000313" key="3">
    <source>
        <dbReference type="Proteomes" id="UP000236291"/>
    </source>
</evidence>
<feature type="region of interest" description="Disordered" evidence="1">
    <location>
        <begin position="188"/>
        <end position="207"/>
    </location>
</feature>
<proteinExistence type="predicted"/>
<dbReference type="EMBL" id="ASHM01014834">
    <property type="protein sequence ID" value="PNX96759.1"/>
    <property type="molecule type" value="Genomic_DNA"/>
</dbReference>
<sequence length="323" mass="37699">MILLSGVLPDILRKTPKLEVLYIPTVVREYLDGEDSEIQLANVEKVADIQDQLQSVGLGTYVEACCGLGHSRIIIFNSPSDYESPDDESDEDEGANSGVFPGAGFMQESSSAGSAASPNRFEQPDTVEMWQLLNSEQRKQIVQEEFQQAFEEIIESRWMDEMLHHYMLMLSPFLPHYDKLQIPRMQESSSAVSVSSANTGQSQQPDIEEMRRPWKIVREYVQQEVREIIESKVRKMVRKMVDEMLLPFPPHYYQQKYSQPPPYQHQLPPYPHQYQYPPPYPQAHYYHRYSRPPPYQYHLPPYPHQYQYPPQYLQQTVLPARDD</sequence>